<dbReference type="InterPro" id="IPR016066">
    <property type="entry name" value="A-D-PHexomutase_CS"/>
</dbReference>
<dbReference type="Pfam" id="PF02880">
    <property type="entry name" value="PGM_PMM_III"/>
    <property type="match status" value="1"/>
</dbReference>
<dbReference type="CDD" id="cd03089">
    <property type="entry name" value="PMM_PGM"/>
    <property type="match status" value="1"/>
</dbReference>
<dbReference type="InterPro" id="IPR016055">
    <property type="entry name" value="A-D-PHexomutase_a/b/a-I/II/III"/>
</dbReference>
<evidence type="ECO:0000256" key="4">
    <source>
        <dbReference type="ARBA" id="ARBA00022723"/>
    </source>
</evidence>
<evidence type="ECO:0000259" key="11">
    <source>
        <dbReference type="Pfam" id="PF02879"/>
    </source>
</evidence>
<dbReference type="Pfam" id="PF00408">
    <property type="entry name" value="PGM_PMM_IV"/>
    <property type="match status" value="1"/>
</dbReference>
<dbReference type="InterPro" id="IPR005846">
    <property type="entry name" value="A-D-PHexomutase_a/b/a-III"/>
</dbReference>
<dbReference type="Gene3D" id="3.40.120.10">
    <property type="entry name" value="Alpha-D-Glucose-1,6-Bisphosphate, subunit A, domain 3"/>
    <property type="match status" value="3"/>
</dbReference>
<dbReference type="PANTHER" id="PTHR43771">
    <property type="entry name" value="PHOSPHOMANNOMUTASE"/>
    <property type="match status" value="1"/>
</dbReference>
<protein>
    <submittedName>
        <fullName evidence="13">Phosphomannomutase CpsG</fullName>
        <ecNumber evidence="13">5.4.2.8</ecNumber>
    </submittedName>
</protein>
<dbReference type="InterPro" id="IPR005845">
    <property type="entry name" value="A-D-PHexomutase_a/b/a-II"/>
</dbReference>
<evidence type="ECO:0000256" key="5">
    <source>
        <dbReference type="ARBA" id="ARBA00022842"/>
    </source>
</evidence>
<evidence type="ECO:0000259" key="9">
    <source>
        <dbReference type="Pfam" id="PF00408"/>
    </source>
</evidence>
<feature type="region of interest" description="Disordered" evidence="8">
    <location>
        <begin position="397"/>
        <end position="416"/>
    </location>
</feature>
<gene>
    <name evidence="13" type="ORF">NATSA_06565</name>
</gene>
<dbReference type="AlphaFoldDB" id="A0A8J7RM92"/>
<evidence type="ECO:0000256" key="3">
    <source>
        <dbReference type="ARBA" id="ARBA00022553"/>
    </source>
</evidence>
<dbReference type="SUPFAM" id="SSF53738">
    <property type="entry name" value="Phosphoglucomutase, first 3 domains"/>
    <property type="match status" value="3"/>
</dbReference>
<dbReference type="PRINTS" id="PR00509">
    <property type="entry name" value="PGMPMM"/>
</dbReference>
<keyword evidence="6 13" id="KW-0413">Isomerase</keyword>
<evidence type="ECO:0000313" key="14">
    <source>
        <dbReference type="Proteomes" id="UP000673975"/>
    </source>
</evidence>
<comment type="caution">
    <text evidence="13">The sequence shown here is derived from an EMBL/GenBank/DDBJ whole genome shotgun (WGS) entry which is preliminary data.</text>
</comment>
<keyword evidence="5 7" id="KW-0460">Magnesium</keyword>
<dbReference type="EC" id="5.4.2.8" evidence="13"/>
<evidence type="ECO:0000259" key="10">
    <source>
        <dbReference type="Pfam" id="PF02878"/>
    </source>
</evidence>
<dbReference type="PROSITE" id="PS00710">
    <property type="entry name" value="PGM_PMM"/>
    <property type="match status" value="1"/>
</dbReference>
<dbReference type="RefSeq" id="WP_210511222.1">
    <property type="nucleotide sequence ID" value="NZ_JAFIDN010000004.1"/>
</dbReference>
<dbReference type="InterPro" id="IPR005841">
    <property type="entry name" value="Alpha-D-phosphohexomutase_SF"/>
</dbReference>
<dbReference type="InterPro" id="IPR005844">
    <property type="entry name" value="A-D-PHexomutase_a/b/a-I"/>
</dbReference>
<sequence>MTRDVSAFKAYDIRGIVPDSVNADFMRSLGKAYASVIKPKTVVIGHDARLSSEELSAALAGGFRESGVNVMDIGLCGTEMVYFATGYYRTGGGIMITASHNPKEYNGCKMVLEDAVPLGADTGMNEIKKRVAGDGPYEHVEAETPEKKGDYNRTDITRTFLSYTLDQLSVRINQNLHVAVNSGNGAAGPTVNALSKQLPCRLTHLFSNPDGNFPNGVPNPLLPDRRADTAGAVISHKADIGVAFDGDFDRCFFFDENGRFIEGYYIVGLLAGQVLKKNPGAKIIHDPRLTWNTIDIVKHHGGKPVESKTGHAFIKERMRQEKAEYGGEMSAHHYFRNFWYCDTGILPFLLILELLSTSGKKFSELVDEAIRRYPVSGEINYTIAERADRVLGEVERSVRQEEGAESNSSGSPAPVVSYTDGLSMEFSDWRFNLRASNTEPLLRLNVESRENFGLMEKKRDQIAAIIKQFE</sequence>
<dbReference type="SUPFAM" id="SSF55957">
    <property type="entry name" value="Phosphoglucomutase, C-terminal domain"/>
    <property type="match status" value="1"/>
</dbReference>
<feature type="domain" description="Alpha-D-phosphohexomutase alpha/beta/alpha" evidence="12">
    <location>
        <begin position="263"/>
        <end position="373"/>
    </location>
</feature>
<dbReference type="PANTHER" id="PTHR43771:SF1">
    <property type="entry name" value="PHOSPHOMANNOMUTASE"/>
    <property type="match status" value="1"/>
</dbReference>
<comment type="similarity">
    <text evidence="2 7">Belongs to the phosphohexose mutase family.</text>
</comment>
<evidence type="ECO:0000313" key="13">
    <source>
        <dbReference type="EMBL" id="MBP3192319.1"/>
    </source>
</evidence>
<dbReference type="Proteomes" id="UP000673975">
    <property type="component" value="Unassembled WGS sequence"/>
</dbReference>
<keyword evidence="4 7" id="KW-0479">Metal-binding</keyword>
<evidence type="ECO:0000256" key="8">
    <source>
        <dbReference type="SAM" id="MobiDB-lite"/>
    </source>
</evidence>
<keyword evidence="14" id="KW-1185">Reference proteome</keyword>
<feature type="domain" description="Alpha-D-phosphohexomutase C-terminal" evidence="9">
    <location>
        <begin position="419"/>
        <end position="451"/>
    </location>
</feature>
<dbReference type="GO" id="GO:0000287">
    <property type="term" value="F:magnesium ion binding"/>
    <property type="evidence" value="ECO:0007669"/>
    <property type="project" value="InterPro"/>
</dbReference>
<dbReference type="GO" id="GO:0004615">
    <property type="term" value="F:phosphomannomutase activity"/>
    <property type="evidence" value="ECO:0007669"/>
    <property type="project" value="UniProtKB-EC"/>
</dbReference>
<name>A0A8J7RM92_9BACT</name>
<dbReference type="EMBL" id="JAFIDN010000004">
    <property type="protein sequence ID" value="MBP3192319.1"/>
    <property type="molecule type" value="Genomic_DNA"/>
</dbReference>
<feature type="domain" description="Alpha-D-phosphohexomutase alpha/beta/alpha" evidence="10">
    <location>
        <begin position="7"/>
        <end position="132"/>
    </location>
</feature>
<evidence type="ECO:0000256" key="2">
    <source>
        <dbReference type="ARBA" id="ARBA00010231"/>
    </source>
</evidence>
<evidence type="ECO:0000259" key="12">
    <source>
        <dbReference type="Pfam" id="PF02880"/>
    </source>
</evidence>
<keyword evidence="3" id="KW-0597">Phosphoprotein</keyword>
<reference evidence="13" key="1">
    <citation type="submission" date="2021-02" db="EMBL/GenBank/DDBJ databases">
        <title>Natronogracilivirga saccharolytica gen. nov. sp. nov. a new anaerobic, haloalkiliphilic carbohydrate-fermenting bacterium from soda lake and proposing of Cyclonatronumiaceae fam. nov. in the phylum Balneolaeota.</title>
        <authorList>
            <person name="Zhilina T.N."/>
            <person name="Sorokin D.Y."/>
            <person name="Zavarzina D.G."/>
            <person name="Toshchakov S.V."/>
            <person name="Kublanov I.V."/>
        </authorList>
    </citation>
    <scope>NUCLEOTIDE SEQUENCE</scope>
    <source>
        <strain evidence="13">Z-1702</strain>
    </source>
</reference>
<dbReference type="InterPro" id="IPR005843">
    <property type="entry name" value="A-D-PHexomutase_C"/>
</dbReference>
<dbReference type="Pfam" id="PF02878">
    <property type="entry name" value="PGM_PMM_I"/>
    <property type="match status" value="1"/>
</dbReference>
<dbReference type="Pfam" id="PF02879">
    <property type="entry name" value="PGM_PMM_II"/>
    <property type="match status" value="1"/>
</dbReference>
<organism evidence="13 14">
    <name type="scientific">Natronogracilivirga saccharolytica</name>
    <dbReference type="NCBI Taxonomy" id="2812953"/>
    <lineage>
        <taxon>Bacteria</taxon>
        <taxon>Pseudomonadati</taxon>
        <taxon>Balneolota</taxon>
        <taxon>Balneolia</taxon>
        <taxon>Balneolales</taxon>
        <taxon>Cyclonatronaceae</taxon>
        <taxon>Natronogracilivirga</taxon>
    </lineage>
</organism>
<evidence type="ECO:0000256" key="6">
    <source>
        <dbReference type="ARBA" id="ARBA00023235"/>
    </source>
</evidence>
<dbReference type="InterPro" id="IPR036900">
    <property type="entry name" value="A-D-PHexomutase_C_sf"/>
</dbReference>
<evidence type="ECO:0000256" key="7">
    <source>
        <dbReference type="RuleBase" id="RU004326"/>
    </source>
</evidence>
<dbReference type="GO" id="GO:0005975">
    <property type="term" value="P:carbohydrate metabolic process"/>
    <property type="evidence" value="ECO:0007669"/>
    <property type="project" value="InterPro"/>
</dbReference>
<feature type="domain" description="Alpha-D-phosphohexomutase alpha/beta/alpha" evidence="11">
    <location>
        <begin position="173"/>
        <end position="258"/>
    </location>
</feature>
<proteinExistence type="inferred from homology"/>
<accession>A0A8J7RM92</accession>
<comment type="cofactor">
    <cofactor evidence="1">
        <name>Mg(2+)</name>
        <dbReference type="ChEBI" id="CHEBI:18420"/>
    </cofactor>
</comment>
<dbReference type="Gene3D" id="3.30.310.50">
    <property type="entry name" value="Alpha-D-phosphohexomutase, C-terminal domain"/>
    <property type="match status" value="1"/>
</dbReference>
<evidence type="ECO:0000256" key="1">
    <source>
        <dbReference type="ARBA" id="ARBA00001946"/>
    </source>
</evidence>